<dbReference type="SUPFAM" id="SSF54909">
    <property type="entry name" value="Dimeric alpha+beta barrel"/>
    <property type="match status" value="1"/>
</dbReference>
<dbReference type="Pfam" id="PF13412">
    <property type="entry name" value="HTH_24"/>
    <property type="match status" value="1"/>
</dbReference>
<name>A0ABW5BJZ5_9PROT</name>
<dbReference type="InterPro" id="IPR000485">
    <property type="entry name" value="AsnC-type_HTH_dom"/>
</dbReference>
<dbReference type="Gene3D" id="1.10.10.10">
    <property type="entry name" value="Winged helix-like DNA-binding domain superfamily/Winged helix DNA-binding domain"/>
    <property type="match status" value="1"/>
</dbReference>
<dbReference type="PROSITE" id="PS50956">
    <property type="entry name" value="HTH_ASNC_2"/>
    <property type="match status" value="1"/>
</dbReference>
<keyword evidence="1" id="KW-0805">Transcription regulation</keyword>
<organism evidence="5 6">
    <name type="scientific">Kiloniella antarctica</name>
    <dbReference type="NCBI Taxonomy" id="1550907"/>
    <lineage>
        <taxon>Bacteria</taxon>
        <taxon>Pseudomonadati</taxon>
        <taxon>Pseudomonadota</taxon>
        <taxon>Alphaproteobacteria</taxon>
        <taxon>Rhodospirillales</taxon>
        <taxon>Kiloniellaceae</taxon>
        <taxon>Kiloniella</taxon>
    </lineage>
</organism>
<evidence type="ECO:0000259" key="4">
    <source>
        <dbReference type="PROSITE" id="PS50956"/>
    </source>
</evidence>
<evidence type="ECO:0000313" key="6">
    <source>
        <dbReference type="Proteomes" id="UP001597294"/>
    </source>
</evidence>
<dbReference type="InterPro" id="IPR019887">
    <property type="entry name" value="Tscrpt_reg_AsnC/Lrp_C"/>
</dbReference>
<dbReference type="InterPro" id="IPR019888">
    <property type="entry name" value="Tscrpt_reg_AsnC-like"/>
</dbReference>
<dbReference type="RefSeq" id="WP_380250123.1">
    <property type="nucleotide sequence ID" value="NZ_JBHUII010000004.1"/>
</dbReference>
<dbReference type="SUPFAM" id="SSF46785">
    <property type="entry name" value="Winged helix' DNA-binding domain"/>
    <property type="match status" value="1"/>
</dbReference>
<feature type="domain" description="HTH asnC-type" evidence="4">
    <location>
        <begin position="8"/>
        <end position="60"/>
    </location>
</feature>
<dbReference type="InterPro" id="IPR036388">
    <property type="entry name" value="WH-like_DNA-bd_sf"/>
</dbReference>
<dbReference type="CDD" id="cd00090">
    <property type="entry name" value="HTH_ARSR"/>
    <property type="match status" value="1"/>
</dbReference>
<dbReference type="Gene3D" id="3.30.70.920">
    <property type="match status" value="1"/>
</dbReference>
<dbReference type="PANTHER" id="PTHR30154">
    <property type="entry name" value="LEUCINE-RESPONSIVE REGULATORY PROTEIN"/>
    <property type="match status" value="1"/>
</dbReference>
<evidence type="ECO:0000256" key="3">
    <source>
        <dbReference type="ARBA" id="ARBA00023163"/>
    </source>
</evidence>
<evidence type="ECO:0000256" key="2">
    <source>
        <dbReference type="ARBA" id="ARBA00023125"/>
    </source>
</evidence>
<gene>
    <name evidence="5" type="ORF">ACFSKO_07635</name>
</gene>
<dbReference type="InterPro" id="IPR011991">
    <property type="entry name" value="ArsR-like_HTH"/>
</dbReference>
<keyword evidence="2" id="KW-0238">DNA-binding</keyword>
<dbReference type="PANTHER" id="PTHR30154:SF34">
    <property type="entry name" value="TRANSCRIPTIONAL REGULATOR AZLB"/>
    <property type="match status" value="1"/>
</dbReference>
<sequence length="165" mass="18664">MLTSHNRDDLDRGIIFSLQENARLSTSVIAKSLKVARSTVHERISRLEREGIIQGYTAVIKADPNEQTVQALLYIELERNHSRIVIQHLQNFPEIKSCSALTGEFNLFCTVEAPLLEDLDALLEEISILPHVIRTESNVILANKFDRTSHVQKRNVPPYLHAVSA</sequence>
<dbReference type="Proteomes" id="UP001597294">
    <property type="component" value="Unassembled WGS sequence"/>
</dbReference>
<evidence type="ECO:0000313" key="5">
    <source>
        <dbReference type="EMBL" id="MFD2205476.1"/>
    </source>
</evidence>
<dbReference type="Pfam" id="PF01037">
    <property type="entry name" value="AsnC_trans_reg"/>
    <property type="match status" value="1"/>
</dbReference>
<dbReference type="InterPro" id="IPR036390">
    <property type="entry name" value="WH_DNA-bd_sf"/>
</dbReference>
<keyword evidence="6" id="KW-1185">Reference proteome</keyword>
<evidence type="ECO:0000256" key="1">
    <source>
        <dbReference type="ARBA" id="ARBA00023015"/>
    </source>
</evidence>
<dbReference type="SMART" id="SM00344">
    <property type="entry name" value="HTH_ASNC"/>
    <property type="match status" value="1"/>
</dbReference>
<dbReference type="PRINTS" id="PR00033">
    <property type="entry name" value="HTHASNC"/>
</dbReference>
<comment type="caution">
    <text evidence="5">The sequence shown here is derived from an EMBL/GenBank/DDBJ whole genome shotgun (WGS) entry which is preliminary data.</text>
</comment>
<reference evidence="6" key="1">
    <citation type="journal article" date="2019" name="Int. J. Syst. Evol. Microbiol.">
        <title>The Global Catalogue of Microorganisms (GCM) 10K type strain sequencing project: providing services to taxonomists for standard genome sequencing and annotation.</title>
        <authorList>
            <consortium name="The Broad Institute Genomics Platform"/>
            <consortium name="The Broad Institute Genome Sequencing Center for Infectious Disease"/>
            <person name="Wu L."/>
            <person name="Ma J."/>
        </authorList>
    </citation>
    <scope>NUCLEOTIDE SEQUENCE [LARGE SCALE GENOMIC DNA]</scope>
    <source>
        <strain evidence="6">CGMCC 4.7192</strain>
    </source>
</reference>
<proteinExistence type="predicted"/>
<dbReference type="InterPro" id="IPR011008">
    <property type="entry name" value="Dimeric_a/b-barrel"/>
</dbReference>
<accession>A0ABW5BJZ5</accession>
<dbReference type="EMBL" id="JBHUII010000004">
    <property type="protein sequence ID" value="MFD2205476.1"/>
    <property type="molecule type" value="Genomic_DNA"/>
</dbReference>
<keyword evidence="3" id="KW-0804">Transcription</keyword>
<protein>
    <submittedName>
        <fullName evidence="5">Lrp/AsnC family transcriptional regulator</fullName>
    </submittedName>
</protein>